<dbReference type="PANTHER" id="PTHR43768">
    <property type="entry name" value="TREHALOSE 6-PHOSPHATE PHOSPHATASE"/>
    <property type="match status" value="1"/>
</dbReference>
<dbReference type="Proteomes" id="UP000275267">
    <property type="component" value="Unassembled WGS sequence"/>
</dbReference>
<feature type="region of interest" description="Disordered" evidence="1">
    <location>
        <begin position="25"/>
        <end position="53"/>
    </location>
</feature>
<dbReference type="InterPro" id="IPR044651">
    <property type="entry name" value="OTSB-like"/>
</dbReference>
<evidence type="ECO:0000256" key="1">
    <source>
        <dbReference type="SAM" id="MobiDB-lite"/>
    </source>
</evidence>
<sequence length="104" mass="11413">MAGSCRRGRLGMAAAVRGWWRFDQQRKRGSAGGAGPPVDGGRRHGLEEDQSCGGATFEPCPSALDGFDEIIRQANRKEIIVFLDYDGTLSPIVTDQTRRTCLMR</sequence>
<evidence type="ECO:0000313" key="2">
    <source>
        <dbReference type="EMBL" id="RLM99131.1"/>
    </source>
</evidence>
<comment type="caution">
    <text evidence="2">The sequence shown here is derived from an EMBL/GenBank/DDBJ whole genome shotgun (WGS) entry which is preliminary data.</text>
</comment>
<dbReference type="STRING" id="4540.A0A3L6R9Z9"/>
<proteinExistence type="predicted"/>
<protein>
    <submittedName>
        <fullName evidence="2">Uncharacterized protein</fullName>
    </submittedName>
</protein>
<keyword evidence="3" id="KW-1185">Reference proteome</keyword>
<evidence type="ECO:0000313" key="3">
    <source>
        <dbReference type="Proteomes" id="UP000275267"/>
    </source>
</evidence>
<name>A0A3L6R9Z9_PANMI</name>
<accession>A0A3L6R9Z9</accession>
<reference evidence="3" key="1">
    <citation type="journal article" date="2019" name="Nat. Commun.">
        <title>The genome of broomcorn millet.</title>
        <authorList>
            <person name="Zou C."/>
            <person name="Miki D."/>
            <person name="Li D."/>
            <person name="Tang Q."/>
            <person name="Xiao L."/>
            <person name="Rajput S."/>
            <person name="Deng P."/>
            <person name="Jia W."/>
            <person name="Huang R."/>
            <person name="Zhang M."/>
            <person name="Sun Y."/>
            <person name="Hu J."/>
            <person name="Fu X."/>
            <person name="Schnable P.S."/>
            <person name="Li F."/>
            <person name="Zhang H."/>
            <person name="Feng B."/>
            <person name="Zhu X."/>
            <person name="Liu R."/>
            <person name="Schnable J.C."/>
            <person name="Zhu J.-K."/>
            <person name="Zhang H."/>
        </authorList>
    </citation>
    <scope>NUCLEOTIDE SEQUENCE [LARGE SCALE GENOMIC DNA]</scope>
</reference>
<dbReference type="PANTHER" id="PTHR43768:SF3">
    <property type="entry name" value="TREHALOSE 6-PHOSPHATE PHOSPHATASE"/>
    <property type="match status" value="1"/>
</dbReference>
<dbReference type="GO" id="GO:0005992">
    <property type="term" value="P:trehalose biosynthetic process"/>
    <property type="evidence" value="ECO:0007669"/>
    <property type="project" value="InterPro"/>
</dbReference>
<dbReference type="OrthoDB" id="696674at2759"/>
<dbReference type="EMBL" id="PQIB02000009">
    <property type="protein sequence ID" value="RLM99131.1"/>
    <property type="molecule type" value="Genomic_DNA"/>
</dbReference>
<dbReference type="AlphaFoldDB" id="A0A3L6R9Z9"/>
<dbReference type="GO" id="GO:0004805">
    <property type="term" value="F:trehalose-phosphatase activity"/>
    <property type="evidence" value="ECO:0007669"/>
    <property type="project" value="InterPro"/>
</dbReference>
<organism evidence="2 3">
    <name type="scientific">Panicum miliaceum</name>
    <name type="common">Proso millet</name>
    <name type="synonym">Broomcorn millet</name>
    <dbReference type="NCBI Taxonomy" id="4540"/>
    <lineage>
        <taxon>Eukaryota</taxon>
        <taxon>Viridiplantae</taxon>
        <taxon>Streptophyta</taxon>
        <taxon>Embryophyta</taxon>
        <taxon>Tracheophyta</taxon>
        <taxon>Spermatophyta</taxon>
        <taxon>Magnoliopsida</taxon>
        <taxon>Liliopsida</taxon>
        <taxon>Poales</taxon>
        <taxon>Poaceae</taxon>
        <taxon>PACMAD clade</taxon>
        <taxon>Panicoideae</taxon>
        <taxon>Panicodae</taxon>
        <taxon>Paniceae</taxon>
        <taxon>Panicinae</taxon>
        <taxon>Panicum</taxon>
        <taxon>Panicum sect. Panicum</taxon>
    </lineage>
</organism>
<gene>
    <name evidence="2" type="ORF">C2845_PM06G12650</name>
</gene>